<name>A0ACB8B3N9_9AGAM</name>
<evidence type="ECO:0000313" key="1">
    <source>
        <dbReference type="EMBL" id="KAH7919688.1"/>
    </source>
</evidence>
<proteinExistence type="predicted"/>
<comment type="caution">
    <text evidence="1">The sequence shown here is derived from an EMBL/GenBank/DDBJ whole genome shotgun (WGS) entry which is preliminary data.</text>
</comment>
<sequence length="70" mass="8231">LIGGTLHRQEKSRKVLMQVVKSLTSKFEIGTLMAALYLLGNPGHYFSHRFTPLHWKNFVYEARRDWNPDE</sequence>
<reference evidence="1" key="1">
    <citation type="journal article" date="2021" name="New Phytol.">
        <title>Evolutionary innovations through gain and loss of genes in the ectomycorrhizal Boletales.</title>
        <authorList>
            <person name="Wu G."/>
            <person name="Miyauchi S."/>
            <person name="Morin E."/>
            <person name="Kuo A."/>
            <person name="Drula E."/>
            <person name="Varga T."/>
            <person name="Kohler A."/>
            <person name="Feng B."/>
            <person name="Cao Y."/>
            <person name="Lipzen A."/>
            <person name="Daum C."/>
            <person name="Hundley H."/>
            <person name="Pangilinan J."/>
            <person name="Johnson J."/>
            <person name="Barry K."/>
            <person name="LaButti K."/>
            <person name="Ng V."/>
            <person name="Ahrendt S."/>
            <person name="Min B."/>
            <person name="Choi I.G."/>
            <person name="Park H."/>
            <person name="Plett J.M."/>
            <person name="Magnuson J."/>
            <person name="Spatafora J.W."/>
            <person name="Nagy L.G."/>
            <person name="Henrissat B."/>
            <person name="Grigoriev I.V."/>
            <person name="Yang Z.L."/>
            <person name="Xu J."/>
            <person name="Martin F.M."/>
        </authorList>
    </citation>
    <scope>NUCLEOTIDE SEQUENCE</scope>
    <source>
        <strain evidence="1">KUC20120723A-06</strain>
    </source>
</reference>
<gene>
    <name evidence="1" type="ORF">BV22DRAFT_991670</name>
</gene>
<organism evidence="1 2">
    <name type="scientific">Leucogyrophana mollusca</name>
    <dbReference type="NCBI Taxonomy" id="85980"/>
    <lineage>
        <taxon>Eukaryota</taxon>
        <taxon>Fungi</taxon>
        <taxon>Dikarya</taxon>
        <taxon>Basidiomycota</taxon>
        <taxon>Agaricomycotina</taxon>
        <taxon>Agaricomycetes</taxon>
        <taxon>Agaricomycetidae</taxon>
        <taxon>Boletales</taxon>
        <taxon>Boletales incertae sedis</taxon>
        <taxon>Leucogyrophana</taxon>
    </lineage>
</organism>
<feature type="non-terminal residue" evidence="1">
    <location>
        <position position="1"/>
    </location>
</feature>
<dbReference type="Proteomes" id="UP000790709">
    <property type="component" value="Unassembled WGS sequence"/>
</dbReference>
<keyword evidence="2" id="KW-1185">Reference proteome</keyword>
<evidence type="ECO:0000313" key="2">
    <source>
        <dbReference type="Proteomes" id="UP000790709"/>
    </source>
</evidence>
<protein>
    <submittedName>
        <fullName evidence="1">Uncharacterized protein</fullName>
    </submittedName>
</protein>
<dbReference type="EMBL" id="MU266639">
    <property type="protein sequence ID" value="KAH7919688.1"/>
    <property type="molecule type" value="Genomic_DNA"/>
</dbReference>
<feature type="non-terminal residue" evidence="1">
    <location>
        <position position="70"/>
    </location>
</feature>
<accession>A0ACB8B3N9</accession>